<name>A0A7W3MSP6_9ACTN</name>
<dbReference type="RefSeq" id="WP_182703588.1">
    <property type="nucleotide sequence ID" value="NZ_JACJII010000001.1"/>
</dbReference>
<comment type="caution">
    <text evidence="1">The sequence shown here is derived from an EMBL/GenBank/DDBJ whole genome shotgun (WGS) entry which is preliminary data.</text>
</comment>
<sequence length="280" mass="30569">MAIFTAVVATVLGNVLSTGANRQLGWDSPRPTKATDRAGNWALVDSVTPVRTEEEGFSWLFAEPVQLTGEQLSRVNQLAATDRDALAQWFRERGGVDPRATHAKIALRGNAVKPVRIMEMRALSKCKAPLTGALALSPPAGEDPTVKVGFDLDQPNPHARIIDESDAWGGPYFTEKTIVLAPDESIVLHIVGATESRYCEFRIEARLLSDGKERTQVIDHNGQPFRVSSYAPKSQPYSGTGLSVYQKLYVGGIASPPRGQWKQVDPATWRFPTSWPGSTS</sequence>
<dbReference type="EMBL" id="JACJII010000001">
    <property type="protein sequence ID" value="MBA9001163.1"/>
    <property type="molecule type" value="Genomic_DNA"/>
</dbReference>
<evidence type="ECO:0000313" key="1">
    <source>
        <dbReference type="EMBL" id="MBA9001163.1"/>
    </source>
</evidence>
<dbReference type="Proteomes" id="UP000539313">
    <property type="component" value="Unassembled WGS sequence"/>
</dbReference>
<proteinExistence type="predicted"/>
<accession>A0A7W3MSP6</accession>
<protein>
    <submittedName>
        <fullName evidence="1">Uncharacterized protein</fullName>
    </submittedName>
</protein>
<reference evidence="1 2" key="1">
    <citation type="submission" date="2020-08" db="EMBL/GenBank/DDBJ databases">
        <title>Sequencing the genomes of 1000 actinobacteria strains.</title>
        <authorList>
            <person name="Klenk H.-P."/>
        </authorList>
    </citation>
    <scope>NUCLEOTIDE SEQUENCE [LARGE SCALE GENOMIC DNA]</scope>
    <source>
        <strain evidence="1 2">DSM 45823</strain>
    </source>
</reference>
<gene>
    <name evidence="1" type="ORF">HNR21_000045</name>
</gene>
<keyword evidence="2" id="KW-1185">Reference proteome</keyword>
<organism evidence="1 2">
    <name type="scientific">Thermomonospora cellulosilytica</name>
    <dbReference type="NCBI Taxonomy" id="1411118"/>
    <lineage>
        <taxon>Bacteria</taxon>
        <taxon>Bacillati</taxon>
        <taxon>Actinomycetota</taxon>
        <taxon>Actinomycetes</taxon>
        <taxon>Streptosporangiales</taxon>
        <taxon>Thermomonosporaceae</taxon>
        <taxon>Thermomonospora</taxon>
    </lineage>
</organism>
<evidence type="ECO:0000313" key="2">
    <source>
        <dbReference type="Proteomes" id="UP000539313"/>
    </source>
</evidence>
<dbReference type="AlphaFoldDB" id="A0A7W3MSP6"/>